<dbReference type="InterPro" id="IPR027417">
    <property type="entry name" value="P-loop_NTPase"/>
</dbReference>
<dbReference type="InterPro" id="IPR026634">
    <property type="entry name" value="TPST-like"/>
</dbReference>
<dbReference type="AlphaFoldDB" id="A0A1Y5PUT2"/>
<dbReference type="SUPFAM" id="SSF52540">
    <property type="entry name" value="P-loop containing nucleoside triphosphate hydrolases"/>
    <property type="match status" value="1"/>
</dbReference>
<dbReference type="RefSeq" id="WP_295319943.1">
    <property type="nucleotide sequence ID" value="NZ_LT598653.1"/>
</dbReference>
<dbReference type="Gene3D" id="1.25.40.10">
    <property type="entry name" value="Tetratricopeptide repeat domain"/>
    <property type="match status" value="1"/>
</dbReference>
<dbReference type="SUPFAM" id="SSF48452">
    <property type="entry name" value="TPR-like"/>
    <property type="match status" value="1"/>
</dbReference>
<dbReference type="InterPro" id="IPR011990">
    <property type="entry name" value="TPR-like_helical_dom_sf"/>
</dbReference>
<reference evidence="2" key="1">
    <citation type="submission" date="2016-03" db="EMBL/GenBank/DDBJ databases">
        <authorList>
            <person name="Ploux O."/>
        </authorList>
    </citation>
    <scope>NUCLEOTIDE SEQUENCE</scope>
    <source>
        <strain evidence="2">UC10</strain>
    </source>
</reference>
<protein>
    <submittedName>
        <fullName evidence="2">Tetratricopeptide TPR_2 repeat-containing protein</fullName>
    </submittedName>
</protein>
<dbReference type="KEGG" id="sphu:SPPYR_2610"/>
<evidence type="ECO:0000313" key="2">
    <source>
        <dbReference type="EMBL" id="SBV33730.1"/>
    </source>
</evidence>
<dbReference type="Pfam" id="PF13469">
    <property type="entry name" value="Sulfotransfer_3"/>
    <property type="match status" value="1"/>
</dbReference>
<name>A0A1Y5PUT2_9SPHN</name>
<gene>
    <name evidence="2" type="ORF">SPPYR_2610</name>
</gene>
<sequence length="470" mass="51537">MTTDPARLGEERKLRDAVAAEPDSARAHAAFISYMCSAARVEEALLHLDREARRRPSSIWPLSLKAGVLSAERRAGEAITLHRKLVTMAPDVPLLWANFGNDLAALGMASDAAAAYRSAVARAPGLGAAWLGIANLRGARLSASDAAAMESALPLAQDPYQRIQLLFALGRALGDQRDLHRSFESFASANALRETLVPHGGARLAAFVEAHKILPPSFFGASKGAPAQGLGAIFIVGMPRSGSTLVEQILASHPEIEGMGELSALEEVAASMGAFDAPDAFVERLRTLTQAEAEQLAAGYLTRAGRYRRTRRPLFTDKMPANWRFVALIRRIMPGARIIDIRRDPMACGFSAYTTYFNRNTDFPNSLEDLGRYYRSYRRLMDMTQGSARDSMCSLDYERLVSNPGGEIPALLAWLGLPFAESCLTPDQNQRAIYTPSAQQVRAPIHRAQDRFHDYRRWLGPLQASLDARE</sequence>
<accession>A0A1Y5PUT2</accession>
<organism evidence="2">
    <name type="scientific">uncultured Sphingopyxis sp</name>
    <dbReference type="NCBI Taxonomy" id="310581"/>
    <lineage>
        <taxon>Bacteria</taxon>
        <taxon>Pseudomonadati</taxon>
        <taxon>Pseudomonadota</taxon>
        <taxon>Alphaproteobacteria</taxon>
        <taxon>Sphingomonadales</taxon>
        <taxon>Sphingomonadaceae</taxon>
        <taxon>Sphingopyxis</taxon>
        <taxon>environmental samples</taxon>
    </lineage>
</organism>
<dbReference type="EMBL" id="LT598653">
    <property type="protein sequence ID" value="SBV33730.1"/>
    <property type="molecule type" value="Genomic_DNA"/>
</dbReference>
<dbReference type="PANTHER" id="PTHR12788">
    <property type="entry name" value="PROTEIN-TYROSINE SULFOTRANSFERASE 2"/>
    <property type="match status" value="1"/>
</dbReference>
<proteinExistence type="predicted"/>
<keyword evidence="1" id="KW-0808">Transferase</keyword>
<dbReference type="GO" id="GO:0008476">
    <property type="term" value="F:protein-tyrosine sulfotransferase activity"/>
    <property type="evidence" value="ECO:0007669"/>
    <property type="project" value="InterPro"/>
</dbReference>
<dbReference type="Gene3D" id="3.40.50.300">
    <property type="entry name" value="P-loop containing nucleotide triphosphate hydrolases"/>
    <property type="match status" value="1"/>
</dbReference>
<dbReference type="PANTHER" id="PTHR12788:SF10">
    <property type="entry name" value="PROTEIN-TYROSINE SULFOTRANSFERASE"/>
    <property type="match status" value="1"/>
</dbReference>
<evidence type="ECO:0000256" key="1">
    <source>
        <dbReference type="ARBA" id="ARBA00022679"/>
    </source>
</evidence>